<gene>
    <name evidence="2" type="ORF">UX03_C0041G0003</name>
</gene>
<accession>A0A0G1LZU6</accession>
<proteinExistence type="predicted"/>
<evidence type="ECO:0000313" key="2">
    <source>
        <dbReference type="EMBL" id="KKU01404.1"/>
    </source>
</evidence>
<feature type="transmembrane region" description="Helical" evidence="1">
    <location>
        <begin position="276"/>
        <end position="296"/>
    </location>
</feature>
<keyword evidence="1" id="KW-0472">Membrane</keyword>
<dbReference type="InterPro" id="IPR011042">
    <property type="entry name" value="6-blade_b-propeller_TolB-like"/>
</dbReference>
<dbReference type="Gene3D" id="2.120.10.30">
    <property type="entry name" value="TolB, C-terminal domain"/>
    <property type="match status" value="1"/>
</dbReference>
<name>A0A0G1LZU6_9BACT</name>
<keyword evidence="1" id="KW-0812">Transmembrane</keyword>
<comment type="caution">
    <text evidence="2">The sequence shown here is derived from an EMBL/GenBank/DDBJ whole genome shotgun (WGS) entry which is preliminary data.</text>
</comment>
<evidence type="ECO:0008006" key="4">
    <source>
        <dbReference type="Google" id="ProtNLM"/>
    </source>
</evidence>
<dbReference type="EMBL" id="LCKQ01000041">
    <property type="protein sequence ID" value="KKU01404.1"/>
    <property type="molecule type" value="Genomic_DNA"/>
</dbReference>
<keyword evidence="1" id="KW-1133">Transmembrane helix</keyword>
<dbReference type="SUPFAM" id="SSF101898">
    <property type="entry name" value="NHL repeat"/>
    <property type="match status" value="1"/>
</dbReference>
<dbReference type="AlphaFoldDB" id="A0A0G1LZU6"/>
<dbReference type="Proteomes" id="UP000034086">
    <property type="component" value="Unassembled WGS sequence"/>
</dbReference>
<sequence>MAFAVVSAKLTGSPGTSGWVQVHEFAPTEPEKLASRGRLFAVVATGRHEEGVDAVAAGRELLSRLHEEYFGSGEGSAFAILEAAVKKVSQEFRSTWGEVEIAAVSLVEGVVYSVVGGGAQVAIFRNGILAKILESTREEVISASGYPKEGDVLILGTKLFFEVFSSGVIKAAIEGKEPGSAVESLAPTVHSREDTGSLGAAILSFKEGGMAQGEVASPPREPGEPPRIGRADKISSSLGKGAAFLKGYLTRFFPERKIYVKEMEKVEEEVPQKRKLLSSVGIILLVLLVVSIGFGIRAKAIKEGRARYESRLTQAQHEFDEALSLTSLNPDRARELFANSRALADALKTEGVKDKQLEELIAKLDENQGSVLGEYQVEPLLFVDLSILSDNLKGDGLAASSEMVFVLDKRGRKVVGIAFGTKKSEIVAGPDQISDARDLAVYEDRAFVLEADGIYEVGETKTKAVDSGWKGEVLIYAYAANLYVVDKEAGVIWRYPGSGSTFGAGTNWLALGVSPDLSLVKAMTIDGTVWLLSGSGRISKFSQGNSISLAITGVFPQLANPDSIYTNEELDFVYLLERDKKRVVVLEKDGKYKAQYLSDKLGEATDLAVSEKDGKIIILAGDKLFSIETKHL</sequence>
<protein>
    <recommendedName>
        <fullName evidence="4">PPM-type phosphatase domain-containing protein</fullName>
    </recommendedName>
</protein>
<reference evidence="2 3" key="1">
    <citation type="journal article" date="2015" name="Nature">
        <title>rRNA introns, odd ribosomes, and small enigmatic genomes across a large radiation of phyla.</title>
        <authorList>
            <person name="Brown C.T."/>
            <person name="Hug L.A."/>
            <person name="Thomas B.C."/>
            <person name="Sharon I."/>
            <person name="Castelle C.J."/>
            <person name="Singh A."/>
            <person name="Wilkins M.J."/>
            <person name="Williams K.H."/>
            <person name="Banfield J.F."/>
        </authorList>
    </citation>
    <scope>NUCLEOTIDE SEQUENCE [LARGE SCALE GENOMIC DNA]</scope>
</reference>
<organism evidence="2 3">
    <name type="scientific">Candidatus Woesebacteria bacterium GW2011_GWE1_45_18</name>
    <dbReference type="NCBI Taxonomy" id="1618598"/>
    <lineage>
        <taxon>Bacteria</taxon>
        <taxon>Candidatus Woeseibacteriota</taxon>
    </lineage>
</organism>
<evidence type="ECO:0000313" key="3">
    <source>
        <dbReference type="Proteomes" id="UP000034086"/>
    </source>
</evidence>
<evidence type="ECO:0000256" key="1">
    <source>
        <dbReference type="SAM" id="Phobius"/>
    </source>
</evidence>